<name>W7N608_GIBM7</name>
<sequence length="224" mass="24254">MRSLFDSSYNNILEKHLNQAPGPLLVLPQGSGLSRVVVSQQELARYAPNSLQRAVLALPSNPVTVMDGQVRWKQILGMRNSYINAFLIQSRGTRELVPCTLCAKKMEKDRSQYARPFPYCIRLPGHFGGCCGNCKWPDHAAKCHGQEEAGAGDGSRGEPNDLADGEDDPVVVSGDDNLDVNALEDAGDFLPGEEDEMDMSVSLVPLPDDGSAGAATEDDPIRID</sequence>
<dbReference type="OrthoDB" id="5071280at2759"/>
<protein>
    <submittedName>
        <fullName evidence="2">Uncharacterized protein</fullName>
    </submittedName>
</protein>
<dbReference type="Pfam" id="PF12511">
    <property type="entry name" value="DUF3716"/>
    <property type="match status" value="1"/>
</dbReference>
<dbReference type="VEuPathDB" id="FungiDB:FVEG_13153"/>
<dbReference type="RefSeq" id="XP_018761295.1">
    <property type="nucleotide sequence ID" value="XM_018902531.1"/>
</dbReference>
<dbReference type="GeneID" id="30070527"/>
<gene>
    <name evidence="2" type="ORF">FVEG_13153</name>
</gene>
<dbReference type="InterPro" id="IPR022190">
    <property type="entry name" value="DUF3716"/>
</dbReference>
<dbReference type="STRING" id="334819.W7N608"/>
<evidence type="ECO:0000313" key="2">
    <source>
        <dbReference type="EMBL" id="EWG55104.1"/>
    </source>
</evidence>
<dbReference type="KEGG" id="fvr:FVEG_13153"/>
<feature type="compositionally biased region" description="Acidic residues" evidence="1">
    <location>
        <begin position="185"/>
        <end position="198"/>
    </location>
</feature>
<accession>W7N608</accession>
<evidence type="ECO:0000256" key="1">
    <source>
        <dbReference type="SAM" id="MobiDB-lite"/>
    </source>
</evidence>
<reference evidence="2 3" key="1">
    <citation type="journal article" date="2010" name="Nature">
        <title>Comparative genomics reveals mobile pathogenicity chromosomes in Fusarium.</title>
        <authorList>
            <person name="Ma L.J."/>
            <person name="van der Does H.C."/>
            <person name="Borkovich K.A."/>
            <person name="Coleman J.J."/>
            <person name="Daboussi M.J."/>
            <person name="Di Pietro A."/>
            <person name="Dufresne M."/>
            <person name="Freitag M."/>
            <person name="Grabherr M."/>
            <person name="Henrissat B."/>
            <person name="Houterman P.M."/>
            <person name="Kang S."/>
            <person name="Shim W.B."/>
            <person name="Woloshuk C."/>
            <person name="Xie X."/>
            <person name="Xu J.R."/>
            <person name="Antoniw J."/>
            <person name="Baker S.E."/>
            <person name="Bluhm B.H."/>
            <person name="Breakspear A."/>
            <person name="Brown D.W."/>
            <person name="Butchko R.A."/>
            <person name="Chapman S."/>
            <person name="Coulson R."/>
            <person name="Coutinho P.M."/>
            <person name="Danchin E.G."/>
            <person name="Diener A."/>
            <person name="Gale L.R."/>
            <person name="Gardiner D.M."/>
            <person name="Goff S."/>
            <person name="Hammond-Kosack K.E."/>
            <person name="Hilburn K."/>
            <person name="Hua-Van A."/>
            <person name="Jonkers W."/>
            <person name="Kazan K."/>
            <person name="Kodira C.D."/>
            <person name="Koehrsen M."/>
            <person name="Kumar L."/>
            <person name="Lee Y.H."/>
            <person name="Li L."/>
            <person name="Manners J.M."/>
            <person name="Miranda-Saavedra D."/>
            <person name="Mukherjee M."/>
            <person name="Park G."/>
            <person name="Park J."/>
            <person name="Park S.Y."/>
            <person name="Proctor R.H."/>
            <person name="Regev A."/>
            <person name="Ruiz-Roldan M.C."/>
            <person name="Sain D."/>
            <person name="Sakthikumar S."/>
            <person name="Sykes S."/>
            <person name="Schwartz D.C."/>
            <person name="Turgeon B.G."/>
            <person name="Wapinski I."/>
            <person name="Yoder O."/>
            <person name="Young S."/>
            <person name="Zeng Q."/>
            <person name="Zhou S."/>
            <person name="Galagan J."/>
            <person name="Cuomo C.A."/>
            <person name="Kistler H.C."/>
            <person name="Rep M."/>
        </authorList>
    </citation>
    <scope>NUCLEOTIDE SEQUENCE [LARGE SCALE GENOMIC DNA]</scope>
    <source>
        <strain evidence="3">M3125 / FGSC 7600</strain>
    </source>
</reference>
<evidence type="ECO:0000313" key="3">
    <source>
        <dbReference type="Proteomes" id="UP000009096"/>
    </source>
</evidence>
<dbReference type="Proteomes" id="UP000009096">
    <property type="component" value="Chromosome 6"/>
</dbReference>
<proteinExistence type="predicted"/>
<feature type="region of interest" description="Disordered" evidence="1">
    <location>
        <begin position="145"/>
        <end position="224"/>
    </location>
</feature>
<dbReference type="AlphaFoldDB" id="W7N608"/>
<dbReference type="EMBL" id="DS022263">
    <property type="protein sequence ID" value="EWG55104.1"/>
    <property type="molecule type" value="Genomic_DNA"/>
</dbReference>
<keyword evidence="3" id="KW-1185">Reference proteome</keyword>
<dbReference type="EMBL" id="CM000583">
    <property type="protein sequence ID" value="EWG55104.1"/>
    <property type="molecule type" value="Genomic_DNA"/>
</dbReference>
<organism evidence="2 3">
    <name type="scientific">Gibberella moniliformis (strain M3125 / FGSC 7600)</name>
    <name type="common">Maize ear and stalk rot fungus</name>
    <name type="synonym">Fusarium verticillioides</name>
    <dbReference type="NCBI Taxonomy" id="334819"/>
    <lineage>
        <taxon>Eukaryota</taxon>
        <taxon>Fungi</taxon>
        <taxon>Dikarya</taxon>
        <taxon>Ascomycota</taxon>
        <taxon>Pezizomycotina</taxon>
        <taxon>Sordariomycetes</taxon>
        <taxon>Hypocreomycetidae</taxon>
        <taxon>Hypocreales</taxon>
        <taxon>Nectriaceae</taxon>
        <taxon>Fusarium</taxon>
        <taxon>Fusarium fujikuroi species complex</taxon>
    </lineage>
</organism>